<dbReference type="Gene3D" id="3.40.47.10">
    <property type="match status" value="1"/>
</dbReference>
<dbReference type="InterPro" id="IPR029058">
    <property type="entry name" value="AB_hydrolase_fold"/>
</dbReference>
<evidence type="ECO:0000256" key="19">
    <source>
        <dbReference type="ARBA" id="ARBA00023442"/>
    </source>
</evidence>
<sequence length="2402" mass="268689">MTPNVEMDPMKVNYAITEPGEEVVVTGISGRFPESKNMLELKKNLMNKVDLVTDNSSRWEADHPDVPKAGGKVTDLEKFDALLFGVHYKQAQTLDPMCRMLLECIYEAVMDAGINPKQIRGTKTGVVVGSGISDTAKTWFYDKVHADGFGITGCCNAMLANRVSYSLDLQGPSYQMDASCCSSLVAIEHAYRMIRTGACDAVVVGSTNLCIHPYSSLQFNRLGVLSSDCRCKSFDAKADGYVRSDAITAVLLQKAKNAKRIYAQVVHAKCNHDGYKEQGITFPYSEMRTKLLTDFYKECNVSPYDLAYLEAHGAGTTIGDPEELNIIDKVFCQGRNTPIKIGSIKSNMGHTEPASGLCSLAKVIIAMESGLIPPNIHFTNSGRGIKCLEEGRTEVVTEPTPWKGGYVGINSFSLSGLNAHILLKSYTKEKVNNGAPLDDLPRVVAVSGRTREAAETLLDYVESIPIDAEYIQLLHHVYSENIMGHMYRGYTMIGSKTTEKPPREIKECSGIKRPVWFVFSGMGSQWIGMGEALMKFPVFAKAIQKCDAALKPHGIDIVDIITTKDEKTFDNIINCFVGIAAIQIGLVDLLSSIGIKPDNIIGHSVGELGCGYVDNCFTAEQMVLAAYFRGRASIESKIVFGSMAAVGLGHEEIKDLCPPDIDVACHNSSDSSTISGPAESMKEFVAKLQAKKIFAKEVACSNIAFHSRYIAAAGVKLLENLKKVIPKPKLRSSKWISTSVPRNKWHTEAARYCSAEYHTNNLLNSVLFAEMSTMIPADAITVEIAPHGLLQAILRRSLDESVTNISLMQRGYRDNAEYLLLAIGKLYNSGSQPQFANLYPYLEFPVSRGTPMISPHIRWEHSENWFIPKYDQRRKADIAERKVDVSLQSDTYEYMIHYKIDGKNLIPPSGYLFMVWETFSLMQDKTYAEVPVYFQNIKFERATIIPAEGNVALTILIQRGSGLFEISEESTTVVTGTIHLMTNPSQEMIAPTFLTKIEDNELLSSKDIYRELQLRGYNYTGVFRALKSSSINGTRGRITWFNNWAAFIDNMLQMKILSMDTRTPHIPTEIQKLTIDVKAHNNVIQNLTDKNAEIPVSIYRDYDAIIAGGIEIRGFKAKSIQRRKLMFAPVLEEYNFVAHRDKASISLEEMIILSTHLALESHIITSPKIVELIHQEDNLPIAETLTPTIMKVLSNLPMIRPELILAAETKRAEKLSLSKNVTLIESNKLPKDGSVFMVIAYNILSDKRSDILKQILVATNNHGFILLREKVVDKNSFPYLKKCGLNIVLEKCFNDQHLLLLKKEKQPPQKTEVVYVKNNEFSWLEKVKTILKNEKEKKVKETVRLVLVAEGDMENGVLGMVKCLRKEPYGEIVKTVIIQDKNAPKFSLSDPFYSTQLDLDIGYNVLRPRGMWGTYRHLPYSELKPVPVIHGYVDIKVKGNLSSLQWVEGPIQPNVKDDYVVKVIYSALNDRDMLIATGKLLPEDIAKNRKSADGMLGYEFSGIDINGRRIMGFVESKAISNLVTPSKYTVWPVPDKWSLEDAATIPSAYFTVFYAFYQFEKLKKGEKVLIHAGSGAVGQAAIHVALSEGCEVFTTVNSEEKRQFIRKTFPEIKDSHIGNSTDTSFEQMVMNLTCGKGVDIVLNSLTEEKLQASIRCLDYRGRFLQIGKLDLAANNNLGLGIFLKEAAFHGINLDELICGDNTEIQKELHYFMNEKLNSDVIKPLVRKCFEKDQVEEAFRYMTTEKHIGKTLIKISNEKEFFNAPIVAHPRFHAMKNGSYVLVGDSEGIAIELADWLVLRGARNIIIVSSNIIKTGYQKLRTEIWQSYGVKVVAIGGINVAKPTDCEFVLKTAEKQAPVDGIFNLAGVLKDCLMENQTIESFEESMKLKAGITKQLDELSRKICPNLRHFVVFSSLSCGRGTPGQTDYGMGNAVVERICERRMEATLPGIAIQWGPLGDAEMENDQQLTINGILPQSLSSCFENLDKFLTHSKPIVSSMVIAEERSSTSETNYILQTMMNIMNINDLKAVNNSSSLVELGMDAMMAMEIQQTLKRNFEISLTLEDIRNLNIAKLIEISTKDTKKQTKADRKAQINNLNLTGMQLLMKNLSSSILNKQYCVQLSTENSQKKKGIFLIPGIEGTSEIFQSLKSKLKCPATCFQLRVEDTVHSVEDIAKRLLPHLLARNRGSTDFVIVAYSYGSLIALEVVRKLEELGLVGRLILIDGSPDYMKAMKSLHFGTCTENEYQNKFITDRLNNMGSTTIKECQSELKRCSTWNEKLVVMVKHTPDSVRKIYSPEVQKTIISFVFKLLCLIDTYEPSTSPPLRTPITLLVPMVPAVQFPDPTYGLSKLTYGKVTVHEIEGNHLSILENQKVVTVINDEPMEDEKTFLENLQVNDDCILTY</sequence>
<dbReference type="InterPro" id="IPR014030">
    <property type="entry name" value="Ketoacyl_synth_N"/>
</dbReference>
<comment type="catalytic activity">
    <reaction evidence="11">
        <text>(3R)-hydroxydodecanoyl-[ACP] = (2E)-dodecenoyl-[ACP] + H2O</text>
        <dbReference type="Rhea" id="RHEA:41876"/>
        <dbReference type="Rhea" id="RHEA-COMP:9642"/>
        <dbReference type="Rhea" id="RHEA-COMP:9643"/>
        <dbReference type="ChEBI" id="CHEBI:15377"/>
        <dbReference type="ChEBI" id="CHEBI:78470"/>
        <dbReference type="ChEBI" id="CHEBI:78472"/>
    </reaction>
    <physiologicalReaction direction="left-to-right" evidence="11">
        <dbReference type="Rhea" id="RHEA:41877"/>
    </physiologicalReaction>
</comment>
<dbReference type="InterPro" id="IPR016039">
    <property type="entry name" value="Thiolase-like"/>
</dbReference>
<evidence type="ECO:0000256" key="49">
    <source>
        <dbReference type="ARBA" id="ARBA00049533"/>
    </source>
</evidence>
<dbReference type="Pfam" id="PF02801">
    <property type="entry name" value="Ketoacyl-synt_C"/>
    <property type="match status" value="1"/>
</dbReference>
<evidence type="ECO:0000256" key="44">
    <source>
        <dbReference type="ARBA" id="ARBA00049263"/>
    </source>
</evidence>
<organism evidence="54 55">
    <name type="scientific">Xylocopa violacea</name>
    <name type="common">Violet carpenter bee</name>
    <name type="synonym">Apis violacea</name>
    <dbReference type="NCBI Taxonomy" id="135666"/>
    <lineage>
        <taxon>Eukaryota</taxon>
        <taxon>Metazoa</taxon>
        <taxon>Ecdysozoa</taxon>
        <taxon>Arthropoda</taxon>
        <taxon>Hexapoda</taxon>
        <taxon>Insecta</taxon>
        <taxon>Pterygota</taxon>
        <taxon>Neoptera</taxon>
        <taxon>Endopterygota</taxon>
        <taxon>Hymenoptera</taxon>
        <taxon>Apocrita</taxon>
        <taxon>Aculeata</taxon>
        <taxon>Apoidea</taxon>
        <taxon>Anthophila</taxon>
        <taxon>Apidae</taxon>
        <taxon>Xylocopa</taxon>
        <taxon>Xylocopa</taxon>
    </lineage>
</organism>
<evidence type="ECO:0000256" key="9">
    <source>
        <dbReference type="ARBA" id="ARBA00023268"/>
    </source>
</evidence>
<evidence type="ECO:0000313" key="55">
    <source>
        <dbReference type="Proteomes" id="UP001642520"/>
    </source>
</evidence>
<comment type="catalytic activity">
    <reaction evidence="49">
        <text>octanoyl-[ACP] + malonyl-[ACP] + H(+) = 3-oxodecanoyl-[ACP] + holo-[ACP] + CO2</text>
        <dbReference type="Rhea" id="RHEA:41852"/>
        <dbReference type="Rhea" id="RHEA-COMP:9623"/>
        <dbReference type="Rhea" id="RHEA-COMP:9636"/>
        <dbReference type="Rhea" id="RHEA-COMP:9637"/>
        <dbReference type="Rhea" id="RHEA-COMP:9685"/>
        <dbReference type="ChEBI" id="CHEBI:15378"/>
        <dbReference type="ChEBI" id="CHEBI:16526"/>
        <dbReference type="ChEBI" id="CHEBI:64479"/>
        <dbReference type="ChEBI" id="CHEBI:78449"/>
        <dbReference type="ChEBI" id="CHEBI:78463"/>
        <dbReference type="ChEBI" id="CHEBI:78464"/>
    </reaction>
    <physiologicalReaction direction="left-to-right" evidence="49">
        <dbReference type="Rhea" id="RHEA:41853"/>
    </physiologicalReaction>
</comment>
<comment type="catalytic activity">
    <reaction evidence="48">
        <text>(2E)-decenoyl-[ACP] + NADPH + H(+) = decanoyl-[ACP] + NADP(+)</text>
        <dbReference type="Rhea" id="RHEA:41864"/>
        <dbReference type="Rhea" id="RHEA-COMP:9639"/>
        <dbReference type="Rhea" id="RHEA-COMP:9640"/>
        <dbReference type="ChEBI" id="CHEBI:15378"/>
        <dbReference type="ChEBI" id="CHEBI:57783"/>
        <dbReference type="ChEBI" id="CHEBI:58349"/>
        <dbReference type="ChEBI" id="CHEBI:78467"/>
        <dbReference type="ChEBI" id="CHEBI:78468"/>
    </reaction>
    <physiologicalReaction direction="left-to-right" evidence="48">
        <dbReference type="Rhea" id="RHEA:41865"/>
    </physiologicalReaction>
</comment>
<evidence type="ECO:0000256" key="20">
    <source>
        <dbReference type="ARBA" id="ARBA00047300"/>
    </source>
</evidence>
<evidence type="ECO:0000256" key="6">
    <source>
        <dbReference type="ARBA" id="ARBA00022857"/>
    </source>
</evidence>
<comment type="catalytic activity">
    <reaction evidence="45">
        <text>3-oxohexadecanoyl-[ACP] + NADPH + H(+) = (3R)-hydroxyhexadecanoyl-[ACP] + NADP(+)</text>
        <dbReference type="Rhea" id="RHEA:41904"/>
        <dbReference type="Rhea" id="RHEA-COMP:9649"/>
        <dbReference type="Rhea" id="RHEA-COMP:9650"/>
        <dbReference type="ChEBI" id="CHEBI:15378"/>
        <dbReference type="ChEBI" id="CHEBI:57783"/>
        <dbReference type="ChEBI" id="CHEBI:58349"/>
        <dbReference type="ChEBI" id="CHEBI:78478"/>
        <dbReference type="ChEBI" id="CHEBI:78480"/>
    </reaction>
    <physiologicalReaction direction="left-to-right" evidence="45">
        <dbReference type="Rhea" id="RHEA:41905"/>
    </physiologicalReaction>
</comment>
<comment type="function">
    <text evidence="19">Fatty acid synthetase is a multifunctional enzyme that catalyzes the de novo biosynthesis of long-chain saturated fatty acids starting from acetyl-CoA and malonyl-CoA in the presence of NADPH. This multifunctional protein contains 7 catalytic activities and a site for the binding of the prosthetic group 4'-phosphopantetheine of the acyl carrier protein ([ACP]) domain.</text>
</comment>
<comment type="catalytic activity">
    <reaction evidence="46">
        <text>3-oxooctanoyl-[ACP] + NADPH + H(+) = (3R)-hydroxyoctanoyl-[ACP] + NADP(+)</text>
        <dbReference type="Rhea" id="RHEA:41840"/>
        <dbReference type="Rhea" id="RHEA-COMP:9633"/>
        <dbReference type="Rhea" id="RHEA-COMP:9634"/>
        <dbReference type="ChEBI" id="CHEBI:15378"/>
        <dbReference type="ChEBI" id="CHEBI:57783"/>
        <dbReference type="ChEBI" id="CHEBI:58349"/>
        <dbReference type="ChEBI" id="CHEBI:78460"/>
        <dbReference type="ChEBI" id="CHEBI:78461"/>
    </reaction>
    <physiologicalReaction direction="left-to-right" evidence="46">
        <dbReference type="Rhea" id="RHEA:41841"/>
    </physiologicalReaction>
</comment>
<keyword evidence="7" id="KW-0663">Pyridoxal phosphate</keyword>
<evidence type="ECO:0000256" key="5">
    <source>
        <dbReference type="ARBA" id="ARBA00022799"/>
    </source>
</evidence>
<dbReference type="SMART" id="SM00829">
    <property type="entry name" value="PKS_ER"/>
    <property type="match status" value="1"/>
</dbReference>
<evidence type="ECO:0000256" key="47">
    <source>
        <dbReference type="ARBA" id="ARBA00049449"/>
    </source>
</evidence>
<comment type="catalytic activity">
    <reaction evidence="18">
        <text>(3R)-hydroxybutanoyl-[ACP] = (2E)-butenoyl-[ACP] + H2O</text>
        <dbReference type="Rhea" id="RHEA:41808"/>
        <dbReference type="Rhea" id="RHEA-COMP:9626"/>
        <dbReference type="Rhea" id="RHEA-COMP:9627"/>
        <dbReference type="ChEBI" id="CHEBI:15377"/>
        <dbReference type="ChEBI" id="CHEBI:78451"/>
        <dbReference type="ChEBI" id="CHEBI:78453"/>
    </reaction>
    <physiologicalReaction direction="left-to-right" evidence="18">
        <dbReference type="Rhea" id="RHEA:41809"/>
    </physiologicalReaction>
</comment>
<dbReference type="SUPFAM" id="SSF47336">
    <property type="entry name" value="ACP-like"/>
    <property type="match status" value="1"/>
</dbReference>
<dbReference type="InterPro" id="IPR042104">
    <property type="entry name" value="PKS_dehydratase_sf"/>
</dbReference>
<feature type="domain" description="Carrier" evidence="51">
    <location>
        <begin position="2007"/>
        <end position="2084"/>
    </location>
</feature>
<dbReference type="PROSITE" id="PS52019">
    <property type="entry name" value="PKS_MFAS_DH"/>
    <property type="match status" value="1"/>
</dbReference>
<keyword evidence="4" id="KW-0808">Transferase</keyword>
<dbReference type="InterPro" id="IPR049391">
    <property type="entry name" value="FAS_pseudo-KR"/>
</dbReference>
<evidence type="ECO:0000259" key="53">
    <source>
        <dbReference type="PROSITE" id="PS52019"/>
    </source>
</evidence>
<evidence type="ECO:0000256" key="30">
    <source>
        <dbReference type="ARBA" id="ARBA00047961"/>
    </source>
</evidence>
<comment type="catalytic activity">
    <reaction evidence="12">
        <text>(3R)-hydroxyhexanoyl-[ACP] = (2E)-hexenoyl-[ACP] + H2O</text>
        <dbReference type="Rhea" id="RHEA:41828"/>
        <dbReference type="Rhea" id="RHEA-COMP:9630"/>
        <dbReference type="Rhea" id="RHEA-COMP:9631"/>
        <dbReference type="ChEBI" id="CHEBI:15377"/>
        <dbReference type="ChEBI" id="CHEBI:78457"/>
        <dbReference type="ChEBI" id="CHEBI:78458"/>
    </reaction>
    <physiologicalReaction direction="left-to-right" evidence="12">
        <dbReference type="Rhea" id="RHEA:41829"/>
    </physiologicalReaction>
</comment>
<comment type="catalytic activity">
    <reaction evidence="20">
        <text>3-oxooctadecanoyl-[ACP] + NADPH + H(+) = (3R)-hydroxyoctadecanoyl-[ACP] + NADP(+)</text>
        <dbReference type="Rhea" id="RHEA:41920"/>
        <dbReference type="Rhea" id="RHEA-COMP:9653"/>
        <dbReference type="Rhea" id="RHEA-COMP:9654"/>
        <dbReference type="ChEBI" id="CHEBI:15378"/>
        <dbReference type="ChEBI" id="CHEBI:57783"/>
        <dbReference type="ChEBI" id="CHEBI:58349"/>
        <dbReference type="ChEBI" id="CHEBI:78487"/>
        <dbReference type="ChEBI" id="CHEBI:78488"/>
    </reaction>
    <physiologicalReaction direction="left-to-right" evidence="20">
        <dbReference type="Rhea" id="RHEA:41921"/>
    </physiologicalReaction>
</comment>
<evidence type="ECO:0000256" key="42">
    <source>
        <dbReference type="ARBA" id="ARBA00049109"/>
    </source>
</evidence>
<comment type="caution">
    <text evidence="50">Lacks conserved residue(s) required for the propagation of feature annotation.</text>
</comment>
<evidence type="ECO:0000256" key="22">
    <source>
        <dbReference type="ARBA" id="ARBA00047400"/>
    </source>
</evidence>
<evidence type="ECO:0000256" key="29">
    <source>
        <dbReference type="ARBA" id="ARBA00047953"/>
    </source>
</evidence>
<evidence type="ECO:0000256" key="48">
    <source>
        <dbReference type="ARBA" id="ARBA00049521"/>
    </source>
</evidence>
<evidence type="ECO:0000256" key="8">
    <source>
        <dbReference type="ARBA" id="ARBA00022990"/>
    </source>
</evidence>
<dbReference type="InterPro" id="IPR001227">
    <property type="entry name" value="Ac_transferase_dom_sf"/>
</dbReference>
<reference evidence="54 55" key="1">
    <citation type="submission" date="2024-08" db="EMBL/GenBank/DDBJ databases">
        <authorList>
            <person name="Will J Nash"/>
            <person name="Angela Man"/>
            <person name="Seanna McTaggart"/>
            <person name="Kendall Baker"/>
            <person name="Tom Barker"/>
            <person name="Leah Catchpole"/>
            <person name="Alex Durrant"/>
            <person name="Karim Gharbi"/>
            <person name="Naomi Irish"/>
            <person name="Gemy Kaithakottil"/>
            <person name="Debby Ku"/>
            <person name="Aaliyah Providence"/>
            <person name="Felix Shaw"/>
            <person name="David Swarbreck"/>
            <person name="Chris Watkins"/>
            <person name="Ann M. McCartney"/>
            <person name="Giulio Formenti"/>
            <person name="Alice Mouton"/>
            <person name="Noel Vella"/>
            <person name="Bjorn M von Reumont"/>
            <person name="Adriana Vella"/>
            <person name="Wilfried Haerty"/>
        </authorList>
    </citation>
    <scope>NUCLEOTIDE SEQUENCE [LARGE SCALE GENOMIC DNA]</scope>
</reference>
<evidence type="ECO:0000256" key="36">
    <source>
        <dbReference type="ARBA" id="ARBA00048571"/>
    </source>
</evidence>
<evidence type="ECO:0000256" key="7">
    <source>
        <dbReference type="ARBA" id="ARBA00022898"/>
    </source>
</evidence>
<dbReference type="SMART" id="SM00827">
    <property type="entry name" value="PKS_AT"/>
    <property type="match status" value="1"/>
</dbReference>
<comment type="catalytic activity">
    <reaction evidence="23">
        <text>3-oxodecanoyl-[ACP] + NADPH + H(+) = (3R)-hydroxydecanoyl-[ACP] + NADP(+)</text>
        <dbReference type="Rhea" id="RHEA:41856"/>
        <dbReference type="Rhea" id="RHEA-COMP:9637"/>
        <dbReference type="Rhea" id="RHEA-COMP:9638"/>
        <dbReference type="ChEBI" id="CHEBI:15378"/>
        <dbReference type="ChEBI" id="CHEBI:57783"/>
        <dbReference type="ChEBI" id="CHEBI:58349"/>
        <dbReference type="ChEBI" id="CHEBI:78464"/>
        <dbReference type="ChEBI" id="CHEBI:78466"/>
    </reaction>
    <physiologicalReaction direction="left-to-right" evidence="23">
        <dbReference type="Rhea" id="RHEA:41857"/>
    </physiologicalReaction>
</comment>
<dbReference type="InterPro" id="IPR036291">
    <property type="entry name" value="NAD(P)-bd_dom_sf"/>
</dbReference>
<comment type="catalytic activity">
    <reaction evidence="30">
        <text>acetyl-[ACP] + malonyl-[ACP] + H(+) = 3-oxobutanoyl-[ACP] + holo-[ACP] + CO2</text>
        <dbReference type="Rhea" id="RHEA:41800"/>
        <dbReference type="Rhea" id="RHEA-COMP:9621"/>
        <dbReference type="Rhea" id="RHEA-COMP:9623"/>
        <dbReference type="Rhea" id="RHEA-COMP:9625"/>
        <dbReference type="Rhea" id="RHEA-COMP:9685"/>
        <dbReference type="ChEBI" id="CHEBI:15378"/>
        <dbReference type="ChEBI" id="CHEBI:16526"/>
        <dbReference type="ChEBI" id="CHEBI:64479"/>
        <dbReference type="ChEBI" id="CHEBI:78446"/>
        <dbReference type="ChEBI" id="CHEBI:78449"/>
        <dbReference type="ChEBI" id="CHEBI:78450"/>
    </reaction>
    <physiologicalReaction direction="left-to-right" evidence="30">
        <dbReference type="Rhea" id="RHEA:41801"/>
    </physiologicalReaction>
</comment>
<keyword evidence="8" id="KW-0007">Acetylation</keyword>
<comment type="catalytic activity">
    <reaction evidence="29">
        <text>3-oxobutanoyl-[ACP] + NADPH + H(+) = (3R)-hydroxybutanoyl-[ACP] + NADP(+)</text>
        <dbReference type="Rhea" id="RHEA:41804"/>
        <dbReference type="Rhea" id="RHEA-COMP:9625"/>
        <dbReference type="Rhea" id="RHEA-COMP:9626"/>
        <dbReference type="ChEBI" id="CHEBI:15378"/>
        <dbReference type="ChEBI" id="CHEBI:57783"/>
        <dbReference type="ChEBI" id="CHEBI:58349"/>
        <dbReference type="ChEBI" id="CHEBI:78450"/>
        <dbReference type="ChEBI" id="CHEBI:78451"/>
    </reaction>
    <physiologicalReaction direction="left-to-right" evidence="29">
        <dbReference type="Rhea" id="RHEA:41805"/>
    </physiologicalReaction>
</comment>
<evidence type="ECO:0000256" key="43">
    <source>
        <dbReference type="ARBA" id="ARBA00049171"/>
    </source>
</evidence>
<dbReference type="InterPro" id="IPR013149">
    <property type="entry name" value="ADH-like_C"/>
</dbReference>
<comment type="catalytic activity">
    <reaction evidence="35">
        <text>a fatty acyl-[ACP] + malonyl-[ACP] + H(+) = a 3-oxoacyl-[ACP] + holo-[ACP] + CO2</text>
        <dbReference type="Rhea" id="RHEA:22836"/>
        <dbReference type="Rhea" id="RHEA-COMP:9623"/>
        <dbReference type="Rhea" id="RHEA-COMP:9685"/>
        <dbReference type="Rhea" id="RHEA-COMP:9916"/>
        <dbReference type="Rhea" id="RHEA-COMP:14125"/>
        <dbReference type="ChEBI" id="CHEBI:15378"/>
        <dbReference type="ChEBI" id="CHEBI:16526"/>
        <dbReference type="ChEBI" id="CHEBI:64479"/>
        <dbReference type="ChEBI" id="CHEBI:78449"/>
        <dbReference type="ChEBI" id="CHEBI:78776"/>
        <dbReference type="ChEBI" id="CHEBI:138651"/>
        <dbReference type="EC" id="2.3.1.41"/>
    </reaction>
    <physiologicalReaction direction="left-to-right" evidence="35">
        <dbReference type="Rhea" id="RHEA:22837"/>
    </physiologicalReaction>
</comment>
<dbReference type="SMART" id="SM00825">
    <property type="entry name" value="PKS_KS"/>
    <property type="match status" value="1"/>
</dbReference>
<evidence type="ECO:0000256" key="27">
    <source>
        <dbReference type="ARBA" id="ARBA00047810"/>
    </source>
</evidence>
<evidence type="ECO:0000256" key="41">
    <source>
        <dbReference type="ARBA" id="ARBA00049019"/>
    </source>
</evidence>
<comment type="catalytic activity">
    <reaction evidence="32">
        <text>(2E)-dodecenoyl-[ACP] + NADPH + H(+) = dodecanoyl-[ACP] + NADP(+)</text>
        <dbReference type="Rhea" id="RHEA:41880"/>
        <dbReference type="Rhea" id="RHEA-COMP:9643"/>
        <dbReference type="Rhea" id="RHEA-COMP:9644"/>
        <dbReference type="ChEBI" id="CHEBI:15378"/>
        <dbReference type="ChEBI" id="CHEBI:57783"/>
        <dbReference type="ChEBI" id="CHEBI:58349"/>
        <dbReference type="ChEBI" id="CHEBI:65264"/>
        <dbReference type="ChEBI" id="CHEBI:78472"/>
    </reaction>
    <physiologicalReaction direction="left-to-right" evidence="32">
        <dbReference type="Rhea" id="RHEA:41881"/>
    </physiologicalReaction>
</comment>
<evidence type="ECO:0000256" key="11">
    <source>
        <dbReference type="ARBA" id="ARBA00023351"/>
    </source>
</evidence>
<comment type="catalytic activity">
    <reaction evidence="26">
        <text>dodecanoyl-[ACP] + malonyl-[ACP] + H(+) = 3-oxotetradecanoyl-[ACP] + holo-[ACP] + CO2</text>
        <dbReference type="Rhea" id="RHEA:41884"/>
        <dbReference type="Rhea" id="RHEA-COMP:9623"/>
        <dbReference type="Rhea" id="RHEA-COMP:9644"/>
        <dbReference type="Rhea" id="RHEA-COMP:9645"/>
        <dbReference type="Rhea" id="RHEA-COMP:9685"/>
        <dbReference type="ChEBI" id="CHEBI:15378"/>
        <dbReference type="ChEBI" id="CHEBI:16526"/>
        <dbReference type="ChEBI" id="CHEBI:64479"/>
        <dbReference type="ChEBI" id="CHEBI:65264"/>
        <dbReference type="ChEBI" id="CHEBI:78449"/>
        <dbReference type="ChEBI" id="CHEBI:78473"/>
    </reaction>
    <physiologicalReaction direction="left-to-right" evidence="26">
        <dbReference type="Rhea" id="RHEA:41885"/>
    </physiologicalReaction>
</comment>
<dbReference type="InterPro" id="IPR020841">
    <property type="entry name" value="PKS_Beta-ketoAc_synthase_dom"/>
</dbReference>
<evidence type="ECO:0000256" key="50">
    <source>
        <dbReference type="PROSITE-ProRule" id="PRU01363"/>
    </source>
</evidence>
<keyword evidence="3" id="KW-0597">Phosphoprotein</keyword>
<comment type="catalytic activity">
    <reaction evidence="40">
        <text>3-oxotetradecanoyl-[ACP] + NADPH + H(+) = (3R)-hydroxytetradecanoyl-[ACP] + NADP(+)</text>
        <dbReference type="Rhea" id="RHEA:41888"/>
        <dbReference type="Rhea" id="RHEA-COMP:9645"/>
        <dbReference type="Rhea" id="RHEA-COMP:9646"/>
        <dbReference type="ChEBI" id="CHEBI:15378"/>
        <dbReference type="ChEBI" id="CHEBI:57783"/>
        <dbReference type="ChEBI" id="CHEBI:58349"/>
        <dbReference type="ChEBI" id="CHEBI:78473"/>
        <dbReference type="ChEBI" id="CHEBI:78474"/>
    </reaction>
    <physiologicalReaction direction="left-to-right" evidence="40">
        <dbReference type="Rhea" id="RHEA:41889"/>
    </physiologicalReaction>
</comment>
<dbReference type="SUPFAM" id="SSF50129">
    <property type="entry name" value="GroES-like"/>
    <property type="match status" value="1"/>
</dbReference>
<comment type="catalytic activity">
    <reaction evidence="38">
        <text>holo-[ACP] + acetyl-CoA = acetyl-[ACP] + CoA</text>
        <dbReference type="Rhea" id="RHEA:41788"/>
        <dbReference type="Rhea" id="RHEA-COMP:9621"/>
        <dbReference type="Rhea" id="RHEA-COMP:9685"/>
        <dbReference type="ChEBI" id="CHEBI:57287"/>
        <dbReference type="ChEBI" id="CHEBI:57288"/>
        <dbReference type="ChEBI" id="CHEBI:64479"/>
        <dbReference type="ChEBI" id="CHEBI:78446"/>
        <dbReference type="EC" id="2.3.1.38"/>
    </reaction>
    <physiologicalReaction direction="left-to-right" evidence="38">
        <dbReference type="Rhea" id="RHEA:41789"/>
    </physiologicalReaction>
</comment>
<accession>A0ABP1NFS9</accession>
<comment type="catalytic activity">
    <reaction evidence="43">
        <text>(2E)-tetradecenoyl-[ACP] + NADPH + H(+) = tetradecanoyl-[ACP] + NADP(+)</text>
        <dbReference type="Rhea" id="RHEA:41896"/>
        <dbReference type="Rhea" id="RHEA-COMP:9647"/>
        <dbReference type="Rhea" id="RHEA-COMP:9648"/>
        <dbReference type="ChEBI" id="CHEBI:15378"/>
        <dbReference type="ChEBI" id="CHEBI:57783"/>
        <dbReference type="ChEBI" id="CHEBI:58349"/>
        <dbReference type="ChEBI" id="CHEBI:78475"/>
        <dbReference type="ChEBI" id="CHEBI:78477"/>
    </reaction>
    <physiologicalReaction direction="left-to-right" evidence="43">
        <dbReference type="Rhea" id="RHEA:41897"/>
    </physiologicalReaction>
</comment>
<protein>
    <submittedName>
        <fullName evidence="54">Uncharacterized protein</fullName>
    </submittedName>
</protein>
<dbReference type="InterPro" id="IPR020843">
    <property type="entry name" value="ER"/>
</dbReference>
<comment type="catalytic activity">
    <reaction evidence="27">
        <text>(2E)-hexadecenoyl-[ACP] + NADPH + H(+) = hexadecanoyl-[ACP] + NADP(+)</text>
        <dbReference type="Rhea" id="RHEA:41912"/>
        <dbReference type="Rhea" id="RHEA-COMP:9651"/>
        <dbReference type="Rhea" id="RHEA-COMP:9652"/>
        <dbReference type="ChEBI" id="CHEBI:15378"/>
        <dbReference type="ChEBI" id="CHEBI:57783"/>
        <dbReference type="ChEBI" id="CHEBI:58349"/>
        <dbReference type="ChEBI" id="CHEBI:78481"/>
        <dbReference type="ChEBI" id="CHEBI:78483"/>
    </reaction>
    <physiologicalReaction direction="left-to-right" evidence="27">
        <dbReference type="Rhea" id="RHEA:41913"/>
    </physiologicalReaction>
</comment>
<keyword evidence="55" id="KW-1185">Reference proteome</keyword>
<evidence type="ECO:0000256" key="14">
    <source>
        <dbReference type="ARBA" id="ARBA00023394"/>
    </source>
</evidence>
<dbReference type="SMART" id="SM00822">
    <property type="entry name" value="PKS_KR"/>
    <property type="match status" value="1"/>
</dbReference>
<dbReference type="Gene3D" id="3.10.129.110">
    <property type="entry name" value="Polyketide synthase dehydratase"/>
    <property type="match status" value="1"/>
</dbReference>
<dbReference type="SUPFAM" id="SSF51735">
    <property type="entry name" value="NAD(P)-binding Rossmann-fold domains"/>
    <property type="match status" value="2"/>
</dbReference>
<dbReference type="CDD" id="cd05195">
    <property type="entry name" value="enoyl_red"/>
    <property type="match status" value="1"/>
</dbReference>
<dbReference type="InterPro" id="IPR014031">
    <property type="entry name" value="Ketoacyl_synth_C"/>
</dbReference>
<dbReference type="Pfam" id="PF00698">
    <property type="entry name" value="Acyl_transf_1"/>
    <property type="match status" value="1"/>
</dbReference>
<keyword evidence="6" id="KW-0521">NADP</keyword>
<evidence type="ECO:0000256" key="46">
    <source>
        <dbReference type="ARBA" id="ARBA00049422"/>
    </source>
</evidence>
<dbReference type="InterPro" id="IPR009081">
    <property type="entry name" value="PP-bd_ACP"/>
</dbReference>
<dbReference type="InterPro" id="IPR014043">
    <property type="entry name" value="Acyl_transferase_dom"/>
</dbReference>
<comment type="catalytic activity">
    <reaction evidence="16">
        <text>(3R)-hydroxyoctadecanoyl-[ACP] = (2E)-octadecenoyl-[ACP] + H2O</text>
        <dbReference type="Rhea" id="RHEA:41924"/>
        <dbReference type="Rhea" id="RHEA-COMP:9654"/>
        <dbReference type="Rhea" id="RHEA-COMP:9655"/>
        <dbReference type="ChEBI" id="CHEBI:15377"/>
        <dbReference type="ChEBI" id="CHEBI:78488"/>
        <dbReference type="ChEBI" id="CHEBI:78489"/>
    </reaction>
    <physiologicalReaction direction="left-to-right" evidence="16">
        <dbReference type="Rhea" id="RHEA:41925"/>
    </physiologicalReaction>
</comment>
<comment type="catalytic activity">
    <reaction evidence="41">
        <text>(2E)-octadecenoyl-[ACP] + NADPH + H(+) = octadecanoyl-[ACP] + NADP(+)</text>
        <dbReference type="Rhea" id="RHEA:41928"/>
        <dbReference type="Rhea" id="RHEA-COMP:9655"/>
        <dbReference type="Rhea" id="RHEA-COMP:9656"/>
        <dbReference type="ChEBI" id="CHEBI:15378"/>
        <dbReference type="ChEBI" id="CHEBI:57783"/>
        <dbReference type="ChEBI" id="CHEBI:58349"/>
        <dbReference type="ChEBI" id="CHEBI:78489"/>
        <dbReference type="ChEBI" id="CHEBI:78495"/>
    </reaction>
    <physiologicalReaction direction="left-to-right" evidence="41">
        <dbReference type="Rhea" id="RHEA:41929"/>
    </physiologicalReaction>
</comment>
<comment type="catalytic activity">
    <reaction evidence="14">
        <text>a (3R)-hydroxyacyl-[ACP] = a (2E)-enoyl-[ACP] + H2O</text>
        <dbReference type="Rhea" id="RHEA:13097"/>
        <dbReference type="Rhea" id="RHEA-COMP:9925"/>
        <dbReference type="Rhea" id="RHEA-COMP:9945"/>
        <dbReference type="ChEBI" id="CHEBI:15377"/>
        <dbReference type="ChEBI" id="CHEBI:78784"/>
        <dbReference type="ChEBI" id="CHEBI:78827"/>
        <dbReference type="EC" id="4.2.1.59"/>
    </reaction>
    <physiologicalReaction direction="left-to-right" evidence="14">
        <dbReference type="Rhea" id="RHEA:13098"/>
    </physiologicalReaction>
</comment>
<evidence type="ECO:0000256" key="17">
    <source>
        <dbReference type="ARBA" id="ARBA00023401"/>
    </source>
</evidence>
<comment type="catalytic activity">
    <reaction evidence="33">
        <text>tetradecanoyl-[ACP] + H2O = tetradecanoate + holo-[ACP] + H(+)</text>
        <dbReference type="Rhea" id="RHEA:30123"/>
        <dbReference type="Rhea" id="RHEA-COMP:9648"/>
        <dbReference type="Rhea" id="RHEA-COMP:9685"/>
        <dbReference type="ChEBI" id="CHEBI:15377"/>
        <dbReference type="ChEBI" id="CHEBI:15378"/>
        <dbReference type="ChEBI" id="CHEBI:30807"/>
        <dbReference type="ChEBI" id="CHEBI:64479"/>
        <dbReference type="ChEBI" id="CHEBI:78477"/>
        <dbReference type="EC" id="3.1.2.14"/>
    </reaction>
    <physiologicalReaction direction="left-to-right" evidence="33">
        <dbReference type="Rhea" id="RHEA:30124"/>
    </physiologicalReaction>
</comment>
<evidence type="ECO:0000256" key="34">
    <source>
        <dbReference type="ARBA" id="ARBA00048420"/>
    </source>
</evidence>
<dbReference type="Gene3D" id="3.40.50.720">
    <property type="entry name" value="NAD(P)-binding Rossmann-like Domain"/>
    <property type="match status" value="1"/>
</dbReference>
<evidence type="ECO:0000256" key="4">
    <source>
        <dbReference type="ARBA" id="ARBA00022679"/>
    </source>
</evidence>
<comment type="catalytic activity">
    <reaction evidence="37">
        <text>a 2,3-saturated acyl-[ACP] + NADP(+) = a (2E)-enoyl-[ACP] + NADPH + H(+)</text>
        <dbReference type="Rhea" id="RHEA:22564"/>
        <dbReference type="Rhea" id="RHEA-COMP:9925"/>
        <dbReference type="Rhea" id="RHEA-COMP:9926"/>
        <dbReference type="ChEBI" id="CHEBI:15378"/>
        <dbReference type="ChEBI" id="CHEBI:57783"/>
        <dbReference type="ChEBI" id="CHEBI:58349"/>
        <dbReference type="ChEBI" id="CHEBI:78784"/>
        <dbReference type="ChEBI" id="CHEBI:78785"/>
        <dbReference type="EC" id="1.3.1.39"/>
    </reaction>
    <physiologicalReaction direction="right-to-left" evidence="37">
        <dbReference type="Rhea" id="RHEA:22566"/>
    </physiologicalReaction>
</comment>
<dbReference type="Gene3D" id="3.40.366.10">
    <property type="entry name" value="Malonyl-Coenzyme A Acyl Carrier Protein, domain 2"/>
    <property type="match status" value="1"/>
</dbReference>
<keyword evidence="9" id="KW-0511">Multifunctional enzyme</keyword>
<comment type="caution">
    <text evidence="54">The sequence shown here is derived from an EMBL/GenBank/DDBJ whole genome shotgun (WGS) entry which is preliminary data.</text>
</comment>
<feature type="region of interest" description="N-terminal hotdog fold" evidence="50">
    <location>
        <begin position="868"/>
        <end position="987"/>
    </location>
</feature>
<dbReference type="PROSITE" id="PS50075">
    <property type="entry name" value="CARRIER"/>
    <property type="match status" value="1"/>
</dbReference>
<comment type="catalytic activity">
    <reaction evidence="36">
        <text>3-oxohexanoyl-[ACP] + NADPH + H(+) = (3R)-hydroxyhexanoyl-[ACP] + NADP(+)</text>
        <dbReference type="Rhea" id="RHEA:41824"/>
        <dbReference type="Rhea" id="RHEA-COMP:9629"/>
        <dbReference type="Rhea" id="RHEA-COMP:9630"/>
        <dbReference type="ChEBI" id="CHEBI:15378"/>
        <dbReference type="ChEBI" id="CHEBI:57783"/>
        <dbReference type="ChEBI" id="CHEBI:58349"/>
        <dbReference type="ChEBI" id="CHEBI:78456"/>
        <dbReference type="ChEBI" id="CHEBI:78457"/>
    </reaction>
    <physiologicalReaction direction="left-to-right" evidence="36">
        <dbReference type="Rhea" id="RHEA:41825"/>
    </physiologicalReaction>
</comment>
<dbReference type="InterPro" id="IPR036736">
    <property type="entry name" value="ACP-like_sf"/>
</dbReference>
<evidence type="ECO:0000256" key="10">
    <source>
        <dbReference type="ARBA" id="ARBA00023332"/>
    </source>
</evidence>
<comment type="catalytic activity">
    <reaction evidence="21">
        <text>hexanoyl-[ACP] + malonyl-[ACP] + H(+) = 3-oxooctanoyl-[ACP] + holo-[ACP] + CO2</text>
        <dbReference type="Rhea" id="RHEA:41836"/>
        <dbReference type="Rhea" id="RHEA-COMP:9623"/>
        <dbReference type="Rhea" id="RHEA-COMP:9632"/>
        <dbReference type="Rhea" id="RHEA-COMP:9633"/>
        <dbReference type="Rhea" id="RHEA-COMP:9685"/>
        <dbReference type="ChEBI" id="CHEBI:15378"/>
        <dbReference type="ChEBI" id="CHEBI:16526"/>
        <dbReference type="ChEBI" id="CHEBI:64479"/>
        <dbReference type="ChEBI" id="CHEBI:78449"/>
        <dbReference type="ChEBI" id="CHEBI:78459"/>
        <dbReference type="ChEBI" id="CHEBI:78460"/>
    </reaction>
    <physiologicalReaction direction="left-to-right" evidence="21">
        <dbReference type="Rhea" id="RHEA:41837"/>
    </physiologicalReaction>
</comment>
<evidence type="ECO:0000256" key="40">
    <source>
        <dbReference type="ARBA" id="ARBA00048935"/>
    </source>
</evidence>
<dbReference type="InterPro" id="IPR057326">
    <property type="entry name" value="KR_dom"/>
</dbReference>
<dbReference type="Gene3D" id="3.40.50.1820">
    <property type="entry name" value="alpha/beta hydrolase"/>
    <property type="match status" value="1"/>
</dbReference>
<feature type="region of interest" description="C-terminal hotdog fold" evidence="50">
    <location>
        <begin position="1000"/>
        <end position="1126"/>
    </location>
</feature>
<evidence type="ECO:0000256" key="16">
    <source>
        <dbReference type="ARBA" id="ARBA00023399"/>
    </source>
</evidence>
<evidence type="ECO:0000256" key="23">
    <source>
        <dbReference type="ARBA" id="ARBA00047440"/>
    </source>
</evidence>
<dbReference type="EMBL" id="CAXAJV020001289">
    <property type="protein sequence ID" value="CAL7939126.1"/>
    <property type="molecule type" value="Genomic_DNA"/>
</dbReference>
<comment type="catalytic activity">
    <reaction evidence="10">
        <text>(3R)-hydroxyoctanoyl-[ACP] = (2E)-octenoyl-[ACP] + H2O</text>
        <dbReference type="Rhea" id="RHEA:41844"/>
        <dbReference type="Rhea" id="RHEA-COMP:9634"/>
        <dbReference type="Rhea" id="RHEA-COMP:9635"/>
        <dbReference type="ChEBI" id="CHEBI:15377"/>
        <dbReference type="ChEBI" id="CHEBI:78461"/>
        <dbReference type="ChEBI" id="CHEBI:78462"/>
    </reaction>
    <physiologicalReaction direction="left-to-right" evidence="10">
        <dbReference type="Rhea" id="RHEA:41845"/>
    </physiologicalReaction>
</comment>
<dbReference type="PANTHER" id="PTHR43775:SF23">
    <property type="entry name" value="FATTY ACID SYNTHASE 3"/>
    <property type="match status" value="1"/>
</dbReference>
<dbReference type="SUPFAM" id="SSF52151">
    <property type="entry name" value="FabD/lysophospholipase-like"/>
    <property type="match status" value="1"/>
</dbReference>
<evidence type="ECO:0000256" key="24">
    <source>
        <dbReference type="ARBA" id="ARBA00047451"/>
    </source>
</evidence>
<dbReference type="Pfam" id="PF00975">
    <property type="entry name" value="Thioesterase"/>
    <property type="match status" value="1"/>
</dbReference>
<name>A0ABP1NFS9_XYLVO</name>
<dbReference type="Gene3D" id="3.90.180.10">
    <property type="entry name" value="Medium-chain alcohol dehydrogenases, catalytic domain"/>
    <property type="match status" value="1"/>
</dbReference>
<evidence type="ECO:0000256" key="28">
    <source>
        <dbReference type="ARBA" id="ARBA00047897"/>
    </source>
</evidence>
<dbReference type="Pfam" id="PF00109">
    <property type="entry name" value="ketoacyl-synt"/>
    <property type="match status" value="1"/>
</dbReference>
<dbReference type="Pfam" id="PF00550">
    <property type="entry name" value="PP-binding"/>
    <property type="match status" value="1"/>
</dbReference>
<comment type="catalytic activity">
    <reaction evidence="44">
        <text>3-oxododecanoyl-[ACP] + NADPH + H(+) = (3R)-hydroxydodecanoyl-[ACP] + NADP(+)</text>
        <dbReference type="Rhea" id="RHEA:41872"/>
        <dbReference type="Rhea" id="RHEA-COMP:9641"/>
        <dbReference type="Rhea" id="RHEA-COMP:9642"/>
        <dbReference type="ChEBI" id="CHEBI:15378"/>
        <dbReference type="ChEBI" id="CHEBI:57783"/>
        <dbReference type="ChEBI" id="CHEBI:58349"/>
        <dbReference type="ChEBI" id="CHEBI:78469"/>
        <dbReference type="ChEBI" id="CHEBI:78470"/>
    </reaction>
    <physiologicalReaction direction="left-to-right" evidence="44">
        <dbReference type="Rhea" id="RHEA:41873"/>
    </physiologicalReaction>
</comment>
<evidence type="ECO:0000256" key="13">
    <source>
        <dbReference type="ARBA" id="ARBA00023388"/>
    </source>
</evidence>
<dbReference type="SUPFAM" id="SSF55048">
    <property type="entry name" value="Probable ACP-binding domain of malonyl-CoA ACP transacylase"/>
    <property type="match status" value="1"/>
</dbReference>
<comment type="catalytic activity">
    <reaction evidence="28">
        <text>(2E)-hexenoyl-[ACP] + NADPH + H(+) = hexanoyl-[ACP] + NADP(+)</text>
        <dbReference type="Rhea" id="RHEA:41832"/>
        <dbReference type="Rhea" id="RHEA-COMP:9631"/>
        <dbReference type="Rhea" id="RHEA-COMP:9632"/>
        <dbReference type="ChEBI" id="CHEBI:15378"/>
        <dbReference type="ChEBI" id="CHEBI:57783"/>
        <dbReference type="ChEBI" id="CHEBI:58349"/>
        <dbReference type="ChEBI" id="CHEBI:78458"/>
        <dbReference type="ChEBI" id="CHEBI:78459"/>
    </reaction>
    <physiologicalReaction direction="left-to-right" evidence="28">
        <dbReference type="Rhea" id="RHEA:41833"/>
    </physiologicalReaction>
</comment>
<evidence type="ECO:0000256" key="35">
    <source>
        <dbReference type="ARBA" id="ARBA00048506"/>
    </source>
</evidence>
<feature type="domain" description="PKS/mFAS DH" evidence="53">
    <location>
        <begin position="868"/>
        <end position="1126"/>
    </location>
</feature>
<evidence type="ECO:0000256" key="25">
    <source>
        <dbReference type="ARBA" id="ARBA00047500"/>
    </source>
</evidence>
<dbReference type="Gene3D" id="3.30.70.3290">
    <property type="match status" value="1"/>
</dbReference>
<comment type="catalytic activity">
    <reaction evidence="13">
        <text>(3R)-hydroxydecanoyl-[ACP] = (2E)-decenoyl-[ACP] + H2O</text>
        <dbReference type="Rhea" id="RHEA:41860"/>
        <dbReference type="Rhea" id="RHEA-COMP:9638"/>
        <dbReference type="Rhea" id="RHEA-COMP:9639"/>
        <dbReference type="ChEBI" id="CHEBI:15377"/>
        <dbReference type="ChEBI" id="CHEBI:78466"/>
        <dbReference type="ChEBI" id="CHEBI:78467"/>
    </reaction>
    <physiologicalReaction direction="left-to-right" evidence="13">
        <dbReference type="Rhea" id="RHEA:41861"/>
    </physiologicalReaction>
</comment>
<evidence type="ECO:0000256" key="12">
    <source>
        <dbReference type="ARBA" id="ARBA00023373"/>
    </source>
</evidence>
<evidence type="ECO:0000256" key="37">
    <source>
        <dbReference type="ARBA" id="ARBA00048650"/>
    </source>
</evidence>
<dbReference type="Pfam" id="PF21149">
    <property type="entry name" value="FAS_pseudo-KR"/>
    <property type="match status" value="1"/>
</dbReference>
<dbReference type="InterPro" id="IPR049900">
    <property type="entry name" value="PKS_mFAS_DH"/>
</dbReference>
<dbReference type="Proteomes" id="UP001642520">
    <property type="component" value="Unassembled WGS sequence"/>
</dbReference>
<comment type="catalytic activity">
    <reaction evidence="34">
        <text>(2E)-octenoyl-[ACP] + NADPH + H(+) = octanoyl-[ACP] + NADP(+)</text>
        <dbReference type="Rhea" id="RHEA:41848"/>
        <dbReference type="Rhea" id="RHEA-COMP:9635"/>
        <dbReference type="Rhea" id="RHEA-COMP:9636"/>
        <dbReference type="ChEBI" id="CHEBI:15378"/>
        <dbReference type="ChEBI" id="CHEBI:57783"/>
        <dbReference type="ChEBI" id="CHEBI:58349"/>
        <dbReference type="ChEBI" id="CHEBI:78462"/>
        <dbReference type="ChEBI" id="CHEBI:78463"/>
    </reaction>
    <physiologicalReaction direction="left-to-right" evidence="34">
        <dbReference type="Rhea" id="RHEA:41849"/>
    </physiologicalReaction>
</comment>
<dbReference type="InterPro" id="IPR001031">
    <property type="entry name" value="Thioesterase"/>
</dbReference>
<evidence type="ECO:0000256" key="32">
    <source>
        <dbReference type="ARBA" id="ARBA00048281"/>
    </source>
</evidence>
<evidence type="ECO:0000313" key="54">
    <source>
        <dbReference type="EMBL" id="CAL7939126.1"/>
    </source>
</evidence>
<evidence type="ECO:0000259" key="51">
    <source>
        <dbReference type="PROSITE" id="PS50075"/>
    </source>
</evidence>
<gene>
    <name evidence="54" type="ORF">XYLVIOL_LOCUS3693</name>
</gene>
<dbReference type="Pfam" id="PF16197">
    <property type="entry name" value="KAsynt_C_assoc"/>
    <property type="match status" value="1"/>
</dbReference>
<dbReference type="SUPFAM" id="SSF53901">
    <property type="entry name" value="Thiolase-like"/>
    <property type="match status" value="1"/>
</dbReference>
<comment type="catalytic activity">
    <reaction evidence="17">
        <text>(3R)-hydroxyhexadecanoyl-[ACP] = (2E)-hexadecenoyl-[ACP] + H2O</text>
        <dbReference type="Rhea" id="RHEA:41908"/>
        <dbReference type="Rhea" id="RHEA-COMP:9650"/>
        <dbReference type="Rhea" id="RHEA-COMP:9651"/>
        <dbReference type="ChEBI" id="CHEBI:15377"/>
        <dbReference type="ChEBI" id="CHEBI:78480"/>
        <dbReference type="ChEBI" id="CHEBI:78481"/>
    </reaction>
    <physiologicalReaction direction="left-to-right" evidence="17">
        <dbReference type="Rhea" id="RHEA:41909"/>
    </physiologicalReaction>
</comment>
<evidence type="ECO:0000256" key="31">
    <source>
        <dbReference type="ARBA" id="ARBA00048051"/>
    </source>
</evidence>
<comment type="catalytic activity">
    <reaction evidence="22">
        <text>a (3R)-hydroxyacyl-[ACP] + NADP(+) = a 3-oxoacyl-[ACP] + NADPH + H(+)</text>
        <dbReference type="Rhea" id="RHEA:17397"/>
        <dbReference type="Rhea" id="RHEA-COMP:9916"/>
        <dbReference type="Rhea" id="RHEA-COMP:9945"/>
        <dbReference type="ChEBI" id="CHEBI:15378"/>
        <dbReference type="ChEBI" id="CHEBI:57783"/>
        <dbReference type="ChEBI" id="CHEBI:58349"/>
        <dbReference type="ChEBI" id="CHEBI:78776"/>
        <dbReference type="ChEBI" id="CHEBI:78827"/>
        <dbReference type="EC" id="1.1.1.100"/>
    </reaction>
    <physiologicalReaction direction="right-to-left" evidence="22">
        <dbReference type="Rhea" id="RHEA:17399"/>
    </physiologicalReaction>
</comment>
<evidence type="ECO:0000256" key="15">
    <source>
        <dbReference type="ARBA" id="ARBA00023398"/>
    </source>
</evidence>
<dbReference type="InterPro" id="IPR016035">
    <property type="entry name" value="Acyl_Trfase/lysoPLipase"/>
</dbReference>
<feature type="domain" description="Ketosynthase family 3 (KS3)" evidence="52">
    <location>
        <begin position="20"/>
        <end position="425"/>
    </location>
</feature>
<dbReference type="PANTHER" id="PTHR43775">
    <property type="entry name" value="FATTY ACID SYNTHASE"/>
    <property type="match status" value="1"/>
</dbReference>
<comment type="catalytic activity">
    <reaction evidence="25">
        <text>(2E)-butenoyl-[ACP] + NADPH + H(+) = butanoyl-[ACP] + NADP(+)</text>
        <dbReference type="Rhea" id="RHEA:41812"/>
        <dbReference type="Rhea" id="RHEA-COMP:9627"/>
        <dbReference type="Rhea" id="RHEA-COMP:9628"/>
        <dbReference type="ChEBI" id="CHEBI:15378"/>
        <dbReference type="ChEBI" id="CHEBI:57783"/>
        <dbReference type="ChEBI" id="CHEBI:58349"/>
        <dbReference type="ChEBI" id="CHEBI:78453"/>
        <dbReference type="ChEBI" id="CHEBI:78454"/>
    </reaction>
    <physiologicalReaction direction="left-to-right" evidence="25">
        <dbReference type="Rhea" id="RHEA:41813"/>
    </physiologicalReaction>
</comment>
<evidence type="ECO:0000256" key="33">
    <source>
        <dbReference type="ARBA" id="ARBA00048289"/>
    </source>
</evidence>
<comment type="catalytic activity">
    <reaction evidence="15">
        <text>(3R)-hydroxytetradecanoyl-[ACP] = (2E)-tetradecenoyl-[ACP] + H2O</text>
        <dbReference type="Rhea" id="RHEA:41892"/>
        <dbReference type="Rhea" id="RHEA-COMP:9646"/>
        <dbReference type="Rhea" id="RHEA-COMP:9647"/>
        <dbReference type="ChEBI" id="CHEBI:15377"/>
        <dbReference type="ChEBI" id="CHEBI:78474"/>
        <dbReference type="ChEBI" id="CHEBI:78475"/>
    </reaction>
    <physiologicalReaction direction="left-to-right" evidence="15">
        <dbReference type="Rhea" id="RHEA:41893"/>
    </physiologicalReaction>
</comment>
<evidence type="ECO:0000256" key="2">
    <source>
        <dbReference type="ARBA" id="ARBA00022450"/>
    </source>
</evidence>
<dbReference type="CDD" id="cd00833">
    <property type="entry name" value="PKS"/>
    <property type="match status" value="1"/>
</dbReference>
<keyword evidence="5" id="KW-0702">S-nitrosylation</keyword>
<dbReference type="SUPFAM" id="SSF53474">
    <property type="entry name" value="alpha/beta-Hydrolases"/>
    <property type="match status" value="1"/>
</dbReference>
<evidence type="ECO:0000256" key="45">
    <source>
        <dbReference type="ARBA" id="ARBA00049414"/>
    </source>
</evidence>
<evidence type="ECO:0000256" key="26">
    <source>
        <dbReference type="ARBA" id="ARBA00047578"/>
    </source>
</evidence>
<dbReference type="Gene3D" id="1.10.1200.10">
    <property type="entry name" value="ACP-like"/>
    <property type="match status" value="1"/>
</dbReference>
<dbReference type="InterPro" id="IPR050091">
    <property type="entry name" value="PKS_NRPS_Biosynth_Enz"/>
</dbReference>
<comment type="catalytic activity">
    <reaction evidence="39">
        <text>hexadecanoyl-[ACP] + H2O = hexadecanoate + holo-[ACP] + H(+)</text>
        <dbReference type="Rhea" id="RHEA:41932"/>
        <dbReference type="Rhea" id="RHEA-COMP:9652"/>
        <dbReference type="Rhea" id="RHEA-COMP:9685"/>
        <dbReference type="ChEBI" id="CHEBI:7896"/>
        <dbReference type="ChEBI" id="CHEBI:15377"/>
        <dbReference type="ChEBI" id="CHEBI:15378"/>
        <dbReference type="ChEBI" id="CHEBI:64479"/>
        <dbReference type="ChEBI" id="CHEBI:78483"/>
        <dbReference type="EC" id="3.1.2.14"/>
    </reaction>
    <physiologicalReaction direction="left-to-right" evidence="39">
        <dbReference type="Rhea" id="RHEA:41933"/>
    </physiologicalReaction>
</comment>
<dbReference type="InterPro" id="IPR011032">
    <property type="entry name" value="GroES-like_sf"/>
</dbReference>
<dbReference type="Pfam" id="PF08659">
    <property type="entry name" value="KR"/>
    <property type="match status" value="1"/>
</dbReference>
<dbReference type="InterPro" id="IPR013968">
    <property type="entry name" value="PKS_KR"/>
</dbReference>
<evidence type="ECO:0000256" key="21">
    <source>
        <dbReference type="ARBA" id="ARBA00047394"/>
    </source>
</evidence>
<proteinExistence type="predicted"/>
<evidence type="ECO:0000259" key="52">
    <source>
        <dbReference type="PROSITE" id="PS52004"/>
    </source>
</evidence>
<evidence type="ECO:0000256" key="39">
    <source>
        <dbReference type="ARBA" id="ARBA00048704"/>
    </source>
</evidence>
<dbReference type="InterPro" id="IPR016036">
    <property type="entry name" value="Malonyl_transacylase_ACP-bd"/>
</dbReference>
<dbReference type="Pfam" id="PF00107">
    <property type="entry name" value="ADH_zinc_N"/>
    <property type="match status" value="1"/>
</dbReference>
<comment type="catalytic activity">
    <reaction evidence="42">
        <text>decanoyl-[ACP] + malonyl-[ACP] + H(+) = 3-oxododecanoyl-[ACP] + holo-[ACP] + CO2</text>
        <dbReference type="Rhea" id="RHEA:41868"/>
        <dbReference type="Rhea" id="RHEA-COMP:9623"/>
        <dbReference type="Rhea" id="RHEA-COMP:9640"/>
        <dbReference type="Rhea" id="RHEA-COMP:9641"/>
        <dbReference type="Rhea" id="RHEA-COMP:9685"/>
        <dbReference type="ChEBI" id="CHEBI:15378"/>
        <dbReference type="ChEBI" id="CHEBI:16526"/>
        <dbReference type="ChEBI" id="CHEBI:64479"/>
        <dbReference type="ChEBI" id="CHEBI:78449"/>
        <dbReference type="ChEBI" id="CHEBI:78468"/>
        <dbReference type="ChEBI" id="CHEBI:78469"/>
    </reaction>
    <physiologicalReaction direction="left-to-right" evidence="42">
        <dbReference type="Rhea" id="RHEA:41869"/>
    </physiologicalReaction>
</comment>
<comment type="catalytic activity">
    <reaction evidence="47">
        <text>butanoyl-[ACP] + malonyl-[ACP] + H(+) = 3-oxohexanoyl-[ACP] + holo-[ACP] + CO2</text>
        <dbReference type="Rhea" id="RHEA:41820"/>
        <dbReference type="Rhea" id="RHEA-COMP:9623"/>
        <dbReference type="Rhea" id="RHEA-COMP:9628"/>
        <dbReference type="Rhea" id="RHEA-COMP:9629"/>
        <dbReference type="Rhea" id="RHEA-COMP:9685"/>
        <dbReference type="ChEBI" id="CHEBI:15378"/>
        <dbReference type="ChEBI" id="CHEBI:16526"/>
        <dbReference type="ChEBI" id="CHEBI:64479"/>
        <dbReference type="ChEBI" id="CHEBI:78449"/>
        <dbReference type="ChEBI" id="CHEBI:78454"/>
        <dbReference type="ChEBI" id="CHEBI:78456"/>
    </reaction>
    <physiologicalReaction direction="left-to-right" evidence="47">
        <dbReference type="Rhea" id="RHEA:41821"/>
    </physiologicalReaction>
</comment>
<comment type="catalytic activity">
    <reaction evidence="24">
        <text>tetradecanoyl-[ACP] + malonyl-[ACP] + H(+) = 3-oxohexadecanoyl-[ACP] + holo-[ACP] + CO2</text>
        <dbReference type="Rhea" id="RHEA:41900"/>
        <dbReference type="Rhea" id="RHEA-COMP:9623"/>
        <dbReference type="Rhea" id="RHEA-COMP:9648"/>
        <dbReference type="Rhea" id="RHEA-COMP:9649"/>
        <dbReference type="Rhea" id="RHEA-COMP:9685"/>
        <dbReference type="ChEBI" id="CHEBI:15378"/>
        <dbReference type="ChEBI" id="CHEBI:16526"/>
        <dbReference type="ChEBI" id="CHEBI:64479"/>
        <dbReference type="ChEBI" id="CHEBI:78449"/>
        <dbReference type="ChEBI" id="CHEBI:78477"/>
        <dbReference type="ChEBI" id="CHEBI:78478"/>
    </reaction>
    <physiologicalReaction direction="left-to-right" evidence="24">
        <dbReference type="Rhea" id="RHEA:41901"/>
    </physiologicalReaction>
</comment>
<evidence type="ECO:0000256" key="18">
    <source>
        <dbReference type="ARBA" id="ARBA00023402"/>
    </source>
</evidence>
<dbReference type="InterPro" id="IPR032821">
    <property type="entry name" value="PKS_assoc"/>
</dbReference>
<evidence type="ECO:0000256" key="1">
    <source>
        <dbReference type="ARBA" id="ARBA00005189"/>
    </source>
</evidence>
<evidence type="ECO:0000256" key="38">
    <source>
        <dbReference type="ARBA" id="ARBA00048691"/>
    </source>
</evidence>
<comment type="catalytic activity">
    <reaction evidence="31">
        <text>hexadecanoyl-[ACP] + malonyl-[ACP] + H(+) = 3-oxooctadecanoyl-[ACP] + holo-[ACP] + CO2</text>
        <dbReference type="Rhea" id="RHEA:41916"/>
        <dbReference type="Rhea" id="RHEA-COMP:9623"/>
        <dbReference type="Rhea" id="RHEA-COMP:9652"/>
        <dbReference type="Rhea" id="RHEA-COMP:9653"/>
        <dbReference type="Rhea" id="RHEA-COMP:9685"/>
        <dbReference type="ChEBI" id="CHEBI:15378"/>
        <dbReference type="ChEBI" id="CHEBI:16526"/>
        <dbReference type="ChEBI" id="CHEBI:64479"/>
        <dbReference type="ChEBI" id="CHEBI:78449"/>
        <dbReference type="ChEBI" id="CHEBI:78483"/>
        <dbReference type="ChEBI" id="CHEBI:78487"/>
    </reaction>
    <physiologicalReaction direction="left-to-right" evidence="31">
        <dbReference type="Rhea" id="RHEA:41917"/>
    </physiologicalReaction>
</comment>
<comment type="pathway">
    <text evidence="1">Lipid metabolism.</text>
</comment>
<evidence type="ECO:0000256" key="3">
    <source>
        <dbReference type="ARBA" id="ARBA00022553"/>
    </source>
</evidence>
<keyword evidence="2" id="KW-0596">Phosphopantetheine</keyword>
<dbReference type="PROSITE" id="PS52004">
    <property type="entry name" value="KS3_2"/>
    <property type="match status" value="1"/>
</dbReference>